<name>A0ABW2BZ45_9PSEU</name>
<protein>
    <submittedName>
        <fullName evidence="2">SAV_915 family protein</fullName>
    </submittedName>
</protein>
<dbReference type="NCBIfam" id="NF042914">
    <property type="entry name" value="SAV915_dom"/>
    <property type="match status" value="1"/>
</dbReference>
<proteinExistence type="predicted"/>
<dbReference type="InterPro" id="IPR009839">
    <property type="entry name" value="SseB_N"/>
</dbReference>
<gene>
    <name evidence="2" type="ORF">ACFQGD_11565</name>
</gene>
<accession>A0ABW2BZ45</accession>
<feature type="domain" description="SseB protein N-terminal" evidence="1">
    <location>
        <begin position="15"/>
        <end position="88"/>
    </location>
</feature>
<organism evidence="2 3">
    <name type="scientific">Haloechinothrix salitolerans</name>
    <dbReference type="NCBI Taxonomy" id="926830"/>
    <lineage>
        <taxon>Bacteria</taxon>
        <taxon>Bacillati</taxon>
        <taxon>Actinomycetota</taxon>
        <taxon>Actinomycetes</taxon>
        <taxon>Pseudonocardiales</taxon>
        <taxon>Pseudonocardiaceae</taxon>
        <taxon>Haloechinothrix</taxon>
    </lineage>
</organism>
<evidence type="ECO:0000313" key="3">
    <source>
        <dbReference type="Proteomes" id="UP001596337"/>
    </source>
</evidence>
<dbReference type="RefSeq" id="WP_345396560.1">
    <property type="nucleotide sequence ID" value="NZ_BAABLA010000025.1"/>
</dbReference>
<evidence type="ECO:0000313" key="2">
    <source>
        <dbReference type="EMBL" id="MFC6867784.1"/>
    </source>
</evidence>
<dbReference type="InterPro" id="IPR049975">
    <property type="entry name" value="SAV_915-like_dom"/>
</dbReference>
<dbReference type="Pfam" id="PF07179">
    <property type="entry name" value="SseB"/>
    <property type="match status" value="1"/>
</dbReference>
<dbReference type="EMBL" id="JBHSXX010000001">
    <property type="protein sequence ID" value="MFC6867784.1"/>
    <property type="molecule type" value="Genomic_DNA"/>
</dbReference>
<reference evidence="3" key="1">
    <citation type="journal article" date="2019" name="Int. J. Syst. Evol. Microbiol.">
        <title>The Global Catalogue of Microorganisms (GCM) 10K type strain sequencing project: providing services to taxonomists for standard genome sequencing and annotation.</title>
        <authorList>
            <consortium name="The Broad Institute Genomics Platform"/>
            <consortium name="The Broad Institute Genome Sequencing Center for Infectious Disease"/>
            <person name="Wu L."/>
            <person name="Ma J."/>
        </authorList>
    </citation>
    <scope>NUCLEOTIDE SEQUENCE [LARGE SCALE GENOMIC DNA]</scope>
    <source>
        <strain evidence="3">KCTC 32255</strain>
    </source>
</reference>
<keyword evidence="3" id="KW-1185">Reference proteome</keyword>
<sequence length="100" mass="10908">MTEAQQPDGTSEDVVYVASQPYRNETEVTLEMRETDGGERAVMVYSSLQTLVAGAGEQQPWIAVPRERVPELVRRSGADGVLLDTVIPPGLRRGDPEGPQ</sequence>
<evidence type="ECO:0000259" key="1">
    <source>
        <dbReference type="Pfam" id="PF07179"/>
    </source>
</evidence>
<comment type="caution">
    <text evidence="2">The sequence shown here is derived from an EMBL/GenBank/DDBJ whole genome shotgun (WGS) entry which is preliminary data.</text>
</comment>
<dbReference type="Proteomes" id="UP001596337">
    <property type="component" value="Unassembled WGS sequence"/>
</dbReference>